<protein>
    <submittedName>
        <fullName evidence="2">Uncharacterized protein</fullName>
    </submittedName>
</protein>
<sequence>MGSDWAPDSTPAAELWGAGVAVTEGSGLGRSVTEGLGTDGPDTDGLGTDGPDTDDGGKKLDGTGVMAGEQRTGHRAPRGSQPMRHRD</sequence>
<proteinExistence type="predicted"/>
<comment type="caution">
    <text evidence="2">The sequence shown here is derived from an EMBL/GenBank/DDBJ whole genome shotgun (WGS) entry which is preliminary data.</text>
</comment>
<gene>
    <name evidence="2" type="ORF">PROH_04930</name>
</gene>
<feature type="region of interest" description="Disordered" evidence="1">
    <location>
        <begin position="25"/>
        <end position="87"/>
    </location>
</feature>
<name>A0A0M2Q005_PROHO</name>
<evidence type="ECO:0000256" key="1">
    <source>
        <dbReference type="SAM" id="MobiDB-lite"/>
    </source>
</evidence>
<feature type="region of interest" description="Disordered" evidence="1">
    <location>
        <begin position="1"/>
        <end position="20"/>
    </location>
</feature>
<dbReference type="EMBL" id="AJTX02000003">
    <property type="protein sequence ID" value="KKJ00648.1"/>
    <property type="molecule type" value="Genomic_DNA"/>
</dbReference>
<evidence type="ECO:0000313" key="3">
    <source>
        <dbReference type="Proteomes" id="UP000034681"/>
    </source>
</evidence>
<evidence type="ECO:0000313" key="2">
    <source>
        <dbReference type="EMBL" id="KKJ00648.1"/>
    </source>
</evidence>
<organism evidence="2 3">
    <name type="scientific">Prochlorothrix hollandica PCC 9006 = CALU 1027</name>
    <dbReference type="NCBI Taxonomy" id="317619"/>
    <lineage>
        <taxon>Bacteria</taxon>
        <taxon>Bacillati</taxon>
        <taxon>Cyanobacteriota</taxon>
        <taxon>Cyanophyceae</taxon>
        <taxon>Prochlorotrichales</taxon>
        <taxon>Prochlorotrichaceae</taxon>
        <taxon>Prochlorothrix</taxon>
    </lineage>
</organism>
<keyword evidence="3" id="KW-1185">Reference proteome</keyword>
<dbReference type="AlphaFoldDB" id="A0A0M2Q005"/>
<reference evidence="2" key="1">
    <citation type="submission" date="2012-04" db="EMBL/GenBank/DDBJ databases">
        <authorList>
            <person name="Borisov I.G."/>
            <person name="Ivanikova N.V."/>
            <person name="Pinevich A.V."/>
        </authorList>
    </citation>
    <scope>NUCLEOTIDE SEQUENCE</scope>
    <source>
        <strain evidence="2">CALU 1027</strain>
    </source>
</reference>
<dbReference type="Proteomes" id="UP000034681">
    <property type="component" value="Unassembled WGS sequence"/>
</dbReference>
<accession>A0A0M2Q005</accession>
<feature type="compositionally biased region" description="Low complexity" evidence="1">
    <location>
        <begin position="35"/>
        <end position="50"/>
    </location>
</feature>
<feature type="compositionally biased region" description="Basic residues" evidence="1">
    <location>
        <begin position="73"/>
        <end position="87"/>
    </location>
</feature>